<dbReference type="GO" id="GO:0004075">
    <property type="term" value="F:biotin carboxylase activity"/>
    <property type="evidence" value="ECO:0007669"/>
    <property type="project" value="UniProtKB-EC"/>
</dbReference>
<gene>
    <name evidence="16" type="primary">accC</name>
    <name evidence="16" type="ORF">KHB02_27260</name>
</gene>
<dbReference type="InterPro" id="IPR051602">
    <property type="entry name" value="ACC_Biotin_Carboxylase"/>
</dbReference>
<reference evidence="16" key="1">
    <citation type="submission" date="2021-05" db="EMBL/GenBank/DDBJ databases">
        <title>Novel Bacillus species.</title>
        <authorList>
            <person name="Liu G."/>
        </authorList>
    </citation>
    <scope>NUCLEOTIDE SEQUENCE</scope>
    <source>
        <strain evidence="16">FJAT-50051</strain>
    </source>
</reference>
<evidence type="ECO:0000256" key="9">
    <source>
        <dbReference type="ARBA" id="ARBA00022842"/>
    </source>
</evidence>
<proteinExistence type="predicted"/>
<dbReference type="SUPFAM" id="SSF51246">
    <property type="entry name" value="Rudiment single hybrid motif"/>
    <property type="match status" value="1"/>
</dbReference>
<dbReference type="NCBIfam" id="TIGR00514">
    <property type="entry name" value="accC"/>
    <property type="match status" value="1"/>
</dbReference>
<dbReference type="InterPro" id="IPR005479">
    <property type="entry name" value="CPAse_ATP-bd"/>
</dbReference>
<evidence type="ECO:0000256" key="3">
    <source>
        <dbReference type="ARBA" id="ARBA00011750"/>
    </source>
</evidence>
<dbReference type="SUPFAM" id="SSF52440">
    <property type="entry name" value="PreATP-grasp domain"/>
    <property type="match status" value="1"/>
</dbReference>
<dbReference type="Pfam" id="PF00289">
    <property type="entry name" value="Biotin_carb_N"/>
    <property type="match status" value="1"/>
</dbReference>
<dbReference type="SMART" id="SM00878">
    <property type="entry name" value="Biotin_carb_C"/>
    <property type="match status" value="1"/>
</dbReference>
<comment type="caution">
    <text evidence="16">The sequence shown here is derived from an EMBL/GenBank/DDBJ whole genome shotgun (WGS) entry which is preliminary data.</text>
</comment>
<keyword evidence="13" id="KW-0275">Fatty acid biosynthesis</keyword>
<dbReference type="Pfam" id="PF02785">
    <property type="entry name" value="Biotin_carb_C"/>
    <property type="match status" value="1"/>
</dbReference>
<dbReference type="PANTHER" id="PTHR48095">
    <property type="entry name" value="PYRUVATE CARBOXYLASE SUBUNIT A"/>
    <property type="match status" value="1"/>
</dbReference>
<comment type="pathway">
    <text evidence="2 13">Lipid metabolism; malonyl-CoA biosynthesis; malonyl-CoA from acetyl-CoA: step 1/1.</text>
</comment>
<dbReference type="InterPro" id="IPR011054">
    <property type="entry name" value="Rudment_hybrid_motif"/>
</dbReference>
<dbReference type="PROSITE" id="PS50975">
    <property type="entry name" value="ATP_GRASP"/>
    <property type="match status" value="1"/>
</dbReference>
<evidence type="ECO:0000259" key="15">
    <source>
        <dbReference type="PROSITE" id="PS50979"/>
    </source>
</evidence>
<evidence type="ECO:0000256" key="13">
    <source>
        <dbReference type="RuleBase" id="RU365063"/>
    </source>
</evidence>
<keyword evidence="7 12" id="KW-0547">Nucleotide-binding</keyword>
<evidence type="ECO:0000256" key="10">
    <source>
        <dbReference type="ARBA" id="ARBA00023267"/>
    </source>
</evidence>
<keyword evidence="6" id="KW-0479">Metal-binding</keyword>
<evidence type="ECO:0000256" key="6">
    <source>
        <dbReference type="ARBA" id="ARBA00022723"/>
    </source>
</evidence>
<evidence type="ECO:0000259" key="14">
    <source>
        <dbReference type="PROSITE" id="PS50975"/>
    </source>
</evidence>
<evidence type="ECO:0000313" key="16">
    <source>
        <dbReference type="EMBL" id="MBS4185086.1"/>
    </source>
</evidence>
<dbReference type="EMBL" id="JAGYPE010000005">
    <property type="protein sequence ID" value="MBS4185086.1"/>
    <property type="molecule type" value="Genomic_DNA"/>
</dbReference>
<sequence length="458" mass="51153">MKKMNRVLVANRGEIAVRIIRACKELGIETIAVYSDADQDGLHVHLADKSVSIGPAPSRKSYLNIEKLISVAIEERIDAIHPGYGFLAENDEFSDACARNHICFIGPSGDIIRKMGNKIQARKAAVEAGVPVVPGTNEKNSDVEEFARAAHEIGYPVLLKAAAAGGGRGMKVVFDERELRNFYQQTQAEAAAAFGDGTVYIEKYIQNARHVEVQVLFDHYGNGIHLGERDCSIQRRHQKLIEEAPSPVLDSKMREEMHAAALALAKSQNYTSAGTIEFVVDADSRKFYFIEMNTRVQVEHPVTEMLTGIDIVKEQLRIAEGHKLSIEQRDVQFMGHAIECRINAEDPFRGFMPMPGKIEHLHLPGGTGVRVDSHCYAGYSIPLYYDSLLGKLIVHGQDREEAIVRMLRALGEIDLKGIRTTVPFHERVLGNPDFRSGKYNTRWVEESFLHELNKPVEV</sequence>
<dbReference type="AlphaFoldDB" id="A0A942T4X5"/>
<dbReference type="InterPro" id="IPR011764">
    <property type="entry name" value="Biotin_carboxylation_dom"/>
</dbReference>
<dbReference type="EC" id="6.3.4.14" evidence="4 13"/>
<organism evidence="16">
    <name type="scientific">Neobacillus citreus</name>
    <dbReference type="NCBI Taxonomy" id="2833578"/>
    <lineage>
        <taxon>Bacteria</taxon>
        <taxon>Bacillati</taxon>
        <taxon>Bacillota</taxon>
        <taxon>Bacilli</taxon>
        <taxon>Bacillales</taxon>
        <taxon>Bacillaceae</taxon>
        <taxon>Neobacillus</taxon>
    </lineage>
</organism>
<comment type="subunit">
    <text evidence="3 13">Acetyl-CoA carboxylase is a heterohexamer of biotin carboxyl carrier protein, biotin carboxylase and the two subunits of carboxyl transferase in a 2:2 complex.</text>
</comment>
<dbReference type="InterPro" id="IPR016185">
    <property type="entry name" value="PreATP-grasp_dom_sf"/>
</dbReference>
<keyword evidence="13" id="KW-0276">Fatty acid metabolism</keyword>
<evidence type="ECO:0000256" key="4">
    <source>
        <dbReference type="ARBA" id="ARBA00013263"/>
    </source>
</evidence>
<dbReference type="FunFam" id="3.40.50.20:FF:000010">
    <property type="entry name" value="Propionyl-CoA carboxylase subunit alpha"/>
    <property type="match status" value="1"/>
</dbReference>
<dbReference type="PROSITE" id="PS50979">
    <property type="entry name" value="BC"/>
    <property type="match status" value="1"/>
</dbReference>
<dbReference type="GO" id="GO:0006633">
    <property type="term" value="P:fatty acid biosynthetic process"/>
    <property type="evidence" value="ECO:0007669"/>
    <property type="project" value="UniProtKB-KW"/>
</dbReference>
<evidence type="ECO:0000256" key="7">
    <source>
        <dbReference type="ARBA" id="ARBA00022741"/>
    </source>
</evidence>
<evidence type="ECO:0000256" key="1">
    <source>
        <dbReference type="ARBA" id="ARBA00003761"/>
    </source>
</evidence>
<evidence type="ECO:0000256" key="5">
    <source>
        <dbReference type="ARBA" id="ARBA00022598"/>
    </source>
</evidence>
<dbReference type="PROSITE" id="PS00866">
    <property type="entry name" value="CPSASE_1"/>
    <property type="match status" value="1"/>
</dbReference>
<comment type="function">
    <text evidence="1 13">This protein is a component of the acetyl coenzyme A carboxylase complex; first, biotin carboxylase catalyzes the carboxylation of the carrier protein and then the transcarboxylase transfers the carboxyl group to form malonyl-CoA.</text>
</comment>
<accession>A0A942T4X5</accession>
<protein>
    <recommendedName>
        <fullName evidence="4 13">Biotin carboxylase</fullName>
        <ecNumber evidence="4 13">6.3.4.14</ecNumber>
    </recommendedName>
    <alternativeName>
        <fullName evidence="13">Acetyl-coenzyme A carboxylase biotin carboxylase subunit A</fullName>
    </alternativeName>
</protein>
<evidence type="ECO:0000256" key="2">
    <source>
        <dbReference type="ARBA" id="ARBA00004956"/>
    </source>
</evidence>
<keyword evidence="9" id="KW-0460">Magnesium</keyword>
<dbReference type="Gene3D" id="3.30.470.20">
    <property type="entry name" value="ATP-grasp fold, B domain"/>
    <property type="match status" value="1"/>
</dbReference>
<dbReference type="SUPFAM" id="SSF56059">
    <property type="entry name" value="Glutathione synthetase ATP-binding domain-like"/>
    <property type="match status" value="1"/>
</dbReference>
<dbReference type="PANTHER" id="PTHR48095:SF2">
    <property type="entry name" value="BIOTIN CARBOXYLASE, CHLOROPLASTIC"/>
    <property type="match status" value="1"/>
</dbReference>
<comment type="catalytic activity">
    <reaction evidence="11 13">
        <text>N(6)-biotinyl-L-lysyl-[protein] + hydrogencarbonate + ATP = N(6)-carboxybiotinyl-L-lysyl-[protein] + ADP + phosphate + H(+)</text>
        <dbReference type="Rhea" id="RHEA:13501"/>
        <dbReference type="Rhea" id="RHEA-COMP:10505"/>
        <dbReference type="Rhea" id="RHEA-COMP:10506"/>
        <dbReference type="ChEBI" id="CHEBI:15378"/>
        <dbReference type="ChEBI" id="CHEBI:17544"/>
        <dbReference type="ChEBI" id="CHEBI:30616"/>
        <dbReference type="ChEBI" id="CHEBI:43474"/>
        <dbReference type="ChEBI" id="CHEBI:83144"/>
        <dbReference type="ChEBI" id="CHEBI:83145"/>
        <dbReference type="ChEBI" id="CHEBI:456216"/>
        <dbReference type="EC" id="6.3.4.14"/>
    </reaction>
</comment>
<dbReference type="InterPro" id="IPR004549">
    <property type="entry name" value="Acetyl_CoA_COase_biotin_COase"/>
</dbReference>
<feature type="domain" description="Biotin carboxylation" evidence="15">
    <location>
        <begin position="3"/>
        <end position="449"/>
    </location>
</feature>
<keyword evidence="5 13" id="KW-0436">Ligase</keyword>
<evidence type="ECO:0000256" key="8">
    <source>
        <dbReference type="ARBA" id="ARBA00022840"/>
    </source>
</evidence>
<keyword evidence="8 12" id="KW-0067">ATP-binding</keyword>
<dbReference type="Pfam" id="PF02786">
    <property type="entry name" value="CPSase_L_D2"/>
    <property type="match status" value="1"/>
</dbReference>
<dbReference type="PROSITE" id="PS00867">
    <property type="entry name" value="CPSASE_2"/>
    <property type="match status" value="1"/>
</dbReference>
<name>A0A942T4X5_9BACI</name>
<evidence type="ECO:0000256" key="11">
    <source>
        <dbReference type="ARBA" id="ARBA00048600"/>
    </source>
</evidence>
<feature type="domain" description="ATP-grasp" evidence="14">
    <location>
        <begin position="122"/>
        <end position="320"/>
    </location>
</feature>
<dbReference type="InterPro" id="IPR005481">
    <property type="entry name" value="BC-like_N"/>
</dbReference>
<dbReference type="InterPro" id="IPR011761">
    <property type="entry name" value="ATP-grasp"/>
</dbReference>
<evidence type="ECO:0000256" key="12">
    <source>
        <dbReference type="PROSITE-ProRule" id="PRU00409"/>
    </source>
</evidence>
<keyword evidence="10 13" id="KW-0092">Biotin</keyword>
<keyword evidence="13" id="KW-0443">Lipid metabolism</keyword>
<dbReference type="GO" id="GO:0046872">
    <property type="term" value="F:metal ion binding"/>
    <property type="evidence" value="ECO:0007669"/>
    <property type="project" value="UniProtKB-KW"/>
</dbReference>
<dbReference type="GO" id="GO:0005524">
    <property type="term" value="F:ATP binding"/>
    <property type="evidence" value="ECO:0007669"/>
    <property type="project" value="UniProtKB-UniRule"/>
</dbReference>
<dbReference type="InterPro" id="IPR005482">
    <property type="entry name" value="Biotin_COase_C"/>
</dbReference>
<dbReference type="NCBIfam" id="NF006367">
    <property type="entry name" value="PRK08591.1"/>
    <property type="match status" value="1"/>
</dbReference>
<keyword evidence="13" id="KW-0444">Lipid biosynthesis</keyword>
<dbReference type="FunFam" id="3.30.1490.20:FF:000003">
    <property type="entry name" value="acetyl-CoA carboxylase isoform X1"/>
    <property type="match status" value="1"/>
</dbReference>